<reference evidence="2" key="1">
    <citation type="journal article" date="2017" name="Proc. Natl. Acad. Sci. U.S.A.">
        <title>Simulation of Deepwater Horizon oil plume reveals substrate specialization within a complex community of hydrocarbon degraders.</title>
        <authorList>
            <person name="Hu P."/>
            <person name="Dubinsky E.A."/>
            <person name="Probst A.J."/>
            <person name="Wang J."/>
            <person name="Sieber C.M.K."/>
            <person name="Tom L.M."/>
            <person name="Gardinali P."/>
            <person name="Banfield J.F."/>
            <person name="Atlas R.M."/>
            <person name="Andersen G.L."/>
        </authorList>
    </citation>
    <scope>NUCLEOTIDE SEQUENCE [LARGE SCALE GENOMIC DNA]</scope>
</reference>
<dbReference type="AlphaFoldDB" id="A0A1Y5HRM5"/>
<comment type="caution">
    <text evidence="1">The sequence shown here is derived from an EMBL/GenBank/DDBJ whole genome shotgun (WGS) entry which is preliminary data.</text>
</comment>
<dbReference type="Proteomes" id="UP000227088">
    <property type="component" value="Unassembled WGS sequence"/>
</dbReference>
<sequence length="124" mass="13962">MKNQAILTLMADKEEVLKLVPEKLSARGCDFICNDQQVDVFRDEDGALGCNVEFQIRLGLFPHSGPIPQYVKAMGEIVSVRRCAQSRYRVSLNFHQVSQDGYRLIAEHLSDAVINLDQEHSQSA</sequence>
<gene>
    <name evidence="1" type="ORF">A9R00_08640</name>
</gene>
<evidence type="ECO:0000313" key="2">
    <source>
        <dbReference type="Proteomes" id="UP000227088"/>
    </source>
</evidence>
<proteinExistence type="predicted"/>
<organism evidence="1 2">
    <name type="scientific">Oleispira antarctica</name>
    <dbReference type="NCBI Taxonomy" id="188908"/>
    <lineage>
        <taxon>Bacteria</taxon>
        <taxon>Pseudomonadati</taxon>
        <taxon>Pseudomonadota</taxon>
        <taxon>Gammaproteobacteria</taxon>
        <taxon>Oceanospirillales</taxon>
        <taxon>Oceanospirillaceae</taxon>
        <taxon>Oleispira</taxon>
    </lineage>
</organism>
<dbReference type="EMBL" id="MABE01000494">
    <property type="protein sequence ID" value="OUS39929.1"/>
    <property type="molecule type" value="Genomic_DNA"/>
</dbReference>
<evidence type="ECO:0008006" key="3">
    <source>
        <dbReference type="Google" id="ProtNLM"/>
    </source>
</evidence>
<evidence type="ECO:0000313" key="1">
    <source>
        <dbReference type="EMBL" id="OUS39929.1"/>
    </source>
</evidence>
<accession>A0A1Y5HRM5</accession>
<name>A0A1Y5HRM5_OLEAN</name>
<protein>
    <recommendedName>
        <fullName evidence="3">PilZ domain-containing protein</fullName>
    </recommendedName>
</protein>